<feature type="transmembrane region" description="Helical" evidence="2">
    <location>
        <begin position="50"/>
        <end position="68"/>
    </location>
</feature>
<evidence type="ECO:0000313" key="3">
    <source>
        <dbReference type="EMBL" id="CAD7704529.1"/>
    </source>
</evidence>
<gene>
    <name evidence="3" type="ORF">OSTQU699_LOCUS9884</name>
</gene>
<keyword evidence="2" id="KW-1133">Transmembrane helix</keyword>
<dbReference type="OrthoDB" id="10532034at2759"/>
<feature type="transmembrane region" description="Helical" evidence="2">
    <location>
        <begin position="20"/>
        <end position="44"/>
    </location>
</feature>
<keyword evidence="2" id="KW-0812">Transmembrane</keyword>
<protein>
    <submittedName>
        <fullName evidence="3">Uncharacterized protein</fullName>
    </submittedName>
</protein>
<accession>A0A8S1JBQ4</accession>
<dbReference type="EMBL" id="CAJHUC010002909">
    <property type="protein sequence ID" value="CAD7704529.1"/>
    <property type="molecule type" value="Genomic_DNA"/>
</dbReference>
<name>A0A8S1JBQ4_9CHLO</name>
<evidence type="ECO:0000256" key="2">
    <source>
        <dbReference type="SAM" id="Phobius"/>
    </source>
</evidence>
<evidence type="ECO:0000256" key="1">
    <source>
        <dbReference type="SAM" id="MobiDB-lite"/>
    </source>
</evidence>
<keyword evidence="4" id="KW-1185">Reference proteome</keyword>
<feature type="region of interest" description="Disordered" evidence="1">
    <location>
        <begin position="84"/>
        <end position="104"/>
    </location>
</feature>
<organism evidence="3 4">
    <name type="scientific">Ostreobium quekettii</name>
    <dbReference type="NCBI Taxonomy" id="121088"/>
    <lineage>
        <taxon>Eukaryota</taxon>
        <taxon>Viridiplantae</taxon>
        <taxon>Chlorophyta</taxon>
        <taxon>core chlorophytes</taxon>
        <taxon>Ulvophyceae</taxon>
        <taxon>TCBD clade</taxon>
        <taxon>Bryopsidales</taxon>
        <taxon>Ostreobineae</taxon>
        <taxon>Ostreobiaceae</taxon>
        <taxon>Ostreobium</taxon>
    </lineage>
</organism>
<evidence type="ECO:0000313" key="4">
    <source>
        <dbReference type="Proteomes" id="UP000708148"/>
    </source>
</evidence>
<proteinExistence type="predicted"/>
<dbReference type="AlphaFoldDB" id="A0A8S1JBQ4"/>
<dbReference type="Proteomes" id="UP000708148">
    <property type="component" value="Unassembled WGS sequence"/>
</dbReference>
<sequence length="104" mass="11659">MARGSGGKGVKGPWFPDSGFVFFLRQYLGFSLAVVAAALLIAGYDRGWMSNNQLSLLCLGIVLVGLLVHESRPFKRWENITEEVEQMNKEGPNPTPQRRHKKDQ</sequence>
<comment type="caution">
    <text evidence="3">The sequence shown here is derived from an EMBL/GenBank/DDBJ whole genome shotgun (WGS) entry which is preliminary data.</text>
</comment>
<keyword evidence="2" id="KW-0472">Membrane</keyword>
<reference evidence="3" key="1">
    <citation type="submission" date="2020-12" db="EMBL/GenBank/DDBJ databases">
        <authorList>
            <person name="Iha C."/>
        </authorList>
    </citation>
    <scope>NUCLEOTIDE SEQUENCE</scope>
</reference>